<accession>E2BE33</accession>
<protein>
    <submittedName>
        <fullName evidence="5">Protein fem-1-like protein A</fullName>
    </submittedName>
</protein>
<name>E2BE33_HARSA</name>
<proteinExistence type="predicted"/>
<dbReference type="STRING" id="610380.E2BE33"/>
<evidence type="ECO:0000256" key="4">
    <source>
        <dbReference type="SAM" id="SignalP"/>
    </source>
</evidence>
<dbReference type="GO" id="GO:0006511">
    <property type="term" value="P:ubiquitin-dependent protein catabolic process"/>
    <property type="evidence" value="ECO:0007669"/>
    <property type="project" value="TreeGrafter"/>
</dbReference>
<keyword evidence="1" id="KW-0677">Repeat</keyword>
<dbReference type="SUPFAM" id="SSF48403">
    <property type="entry name" value="Ankyrin repeat"/>
    <property type="match status" value="1"/>
</dbReference>
<gene>
    <name evidence="5" type="ORF">EAI_16909</name>
</gene>
<keyword evidence="6" id="KW-1185">Reference proteome</keyword>
<dbReference type="Pfam" id="PF12796">
    <property type="entry name" value="Ank_2"/>
    <property type="match status" value="1"/>
</dbReference>
<feature type="repeat" description="ANK" evidence="3">
    <location>
        <begin position="352"/>
        <end position="386"/>
    </location>
</feature>
<feature type="repeat" description="ANK" evidence="3">
    <location>
        <begin position="71"/>
        <end position="103"/>
    </location>
</feature>
<dbReference type="InParanoid" id="E2BE33"/>
<sequence length="442" mass="50336">MWRLLSILLLYVVLTLNKEESMKYPMKVEHGADILKANYNGGTCLINSVQSVELCTYLLQHGADVNATDIQNKTALHYAIQEHRLQTTKLLLEHNADPHLKSRYNDDALQTACLKGAIHIFEYLVDTVAYSPEKLADANELMGSTFFDDHNDTHTALRYWRTAMAIRMAHSVDGIALPKTPVLPKCEAYRNAREFATLEELNAVALDLDAIRIQSLLICERILGPHHKDTLFRLMFRGASYADALRYQNCIDLWYRALEIRVEKDSILYTDTCFAAQVLLRLMVDLNEKTLEVMDRNQDTQEPRFRDVVAIFKLLSSQLTEARELLETIFPRMDVAKLLLECGAYVDAKNILRSTPLHIASRGCNFDNQLVKLLLDYGAHLDTPNRAGDTPARLLSCNPLNRVNLVNYISLQCHAAQAICKYGIRVTDLPVTLHHFLELHKE</sequence>
<evidence type="ECO:0000313" key="6">
    <source>
        <dbReference type="Proteomes" id="UP000008237"/>
    </source>
</evidence>
<dbReference type="PANTHER" id="PTHR24173:SF82">
    <property type="entry name" value="FI19351P1"/>
    <property type="match status" value="1"/>
</dbReference>
<dbReference type="OMA" id="TFLDEHH"/>
<dbReference type="InterPro" id="IPR002110">
    <property type="entry name" value="Ankyrin_rpt"/>
</dbReference>
<dbReference type="InterPro" id="IPR036770">
    <property type="entry name" value="Ankyrin_rpt-contain_sf"/>
</dbReference>
<dbReference type="Pfam" id="PF00023">
    <property type="entry name" value="Ank"/>
    <property type="match status" value="1"/>
</dbReference>
<organism evidence="6">
    <name type="scientific">Harpegnathos saltator</name>
    <name type="common">Jerdon's jumping ant</name>
    <dbReference type="NCBI Taxonomy" id="610380"/>
    <lineage>
        <taxon>Eukaryota</taxon>
        <taxon>Metazoa</taxon>
        <taxon>Ecdysozoa</taxon>
        <taxon>Arthropoda</taxon>
        <taxon>Hexapoda</taxon>
        <taxon>Insecta</taxon>
        <taxon>Pterygota</taxon>
        <taxon>Neoptera</taxon>
        <taxon>Endopterygota</taxon>
        <taxon>Hymenoptera</taxon>
        <taxon>Apocrita</taxon>
        <taxon>Aculeata</taxon>
        <taxon>Formicoidea</taxon>
        <taxon>Formicidae</taxon>
        <taxon>Ponerinae</taxon>
        <taxon>Ponerini</taxon>
        <taxon>Harpegnathos</taxon>
    </lineage>
</organism>
<dbReference type="Proteomes" id="UP000008237">
    <property type="component" value="Unassembled WGS sequence"/>
</dbReference>
<dbReference type="Gene3D" id="1.25.40.20">
    <property type="entry name" value="Ankyrin repeat-containing domain"/>
    <property type="match status" value="2"/>
</dbReference>
<dbReference type="AlphaFoldDB" id="E2BE33"/>
<dbReference type="FunCoup" id="E2BE33">
    <property type="interactions" value="15"/>
</dbReference>
<dbReference type="PROSITE" id="PS50297">
    <property type="entry name" value="ANK_REP_REGION"/>
    <property type="match status" value="2"/>
</dbReference>
<evidence type="ECO:0000256" key="3">
    <source>
        <dbReference type="PROSITE-ProRule" id="PRU00023"/>
    </source>
</evidence>
<dbReference type="EMBL" id="GL447755">
    <property type="protein sequence ID" value="EFN86020.1"/>
    <property type="molecule type" value="Genomic_DNA"/>
</dbReference>
<evidence type="ECO:0000256" key="2">
    <source>
        <dbReference type="ARBA" id="ARBA00023043"/>
    </source>
</evidence>
<dbReference type="OrthoDB" id="3246549at2759"/>
<dbReference type="GO" id="GO:0000151">
    <property type="term" value="C:ubiquitin ligase complex"/>
    <property type="evidence" value="ECO:0007669"/>
    <property type="project" value="TreeGrafter"/>
</dbReference>
<evidence type="ECO:0000313" key="5">
    <source>
        <dbReference type="EMBL" id="EFN86020.1"/>
    </source>
</evidence>
<feature type="chain" id="PRO_5003158173" evidence="4">
    <location>
        <begin position="18"/>
        <end position="442"/>
    </location>
</feature>
<dbReference type="PANTHER" id="PTHR24173">
    <property type="entry name" value="ANKYRIN REPEAT CONTAINING"/>
    <property type="match status" value="1"/>
</dbReference>
<dbReference type="PROSITE" id="PS50088">
    <property type="entry name" value="ANK_REPEAT"/>
    <property type="match status" value="2"/>
</dbReference>
<evidence type="ECO:0000256" key="1">
    <source>
        <dbReference type="ARBA" id="ARBA00022737"/>
    </source>
</evidence>
<keyword evidence="4" id="KW-0732">Signal</keyword>
<feature type="signal peptide" evidence="4">
    <location>
        <begin position="1"/>
        <end position="17"/>
    </location>
</feature>
<dbReference type="SMART" id="SM00248">
    <property type="entry name" value="ANK"/>
    <property type="match status" value="4"/>
</dbReference>
<reference evidence="5 6" key="1">
    <citation type="journal article" date="2010" name="Science">
        <title>Genomic comparison of the ants Camponotus floridanus and Harpegnathos saltator.</title>
        <authorList>
            <person name="Bonasio R."/>
            <person name="Zhang G."/>
            <person name="Ye C."/>
            <person name="Mutti N.S."/>
            <person name="Fang X."/>
            <person name="Qin N."/>
            <person name="Donahue G."/>
            <person name="Yang P."/>
            <person name="Li Q."/>
            <person name="Li C."/>
            <person name="Zhang P."/>
            <person name="Huang Z."/>
            <person name="Berger S.L."/>
            <person name="Reinberg D."/>
            <person name="Wang J."/>
            <person name="Liebig J."/>
        </authorList>
    </citation>
    <scope>NUCLEOTIDE SEQUENCE [LARGE SCALE GENOMIC DNA]</scope>
    <source>
        <strain evidence="5 6">R22 G/1</strain>
    </source>
</reference>
<keyword evidence="2 3" id="KW-0040">ANK repeat</keyword>